<dbReference type="Proteomes" id="UP000325440">
    <property type="component" value="Unassembled WGS sequence"/>
</dbReference>
<protein>
    <submittedName>
        <fullName evidence="3">TRP-interacting helix, InaF motif</fullName>
    </submittedName>
</protein>
<dbReference type="PANTHER" id="PTHR34929:SF1">
    <property type="entry name" value="INAF MOTIF CONTAINING 2"/>
    <property type="match status" value="1"/>
</dbReference>
<evidence type="ECO:0000256" key="1">
    <source>
        <dbReference type="SAM" id="MobiDB-lite"/>
    </source>
</evidence>
<dbReference type="PANTHER" id="PTHR34929">
    <property type="entry name" value="ZGC:153157"/>
    <property type="match status" value="1"/>
</dbReference>
<organism evidence="3 4">
    <name type="scientific">Cinara cedri</name>
    <dbReference type="NCBI Taxonomy" id="506608"/>
    <lineage>
        <taxon>Eukaryota</taxon>
        <taxon>Metazoa</taxon>
        <taxon>Ecdysozoa</taxon>
        <taxon>Arthropoda</taxon>
        <taxon>Hexapoda</taxon>
        <taxon>Insecta</taxon>
        <taxon>Pterygota</taxon>
        <taxon>Neoptera</taxon>
        <taxon>Paraneoptera</taxon>
        <taxon>Hemiptera</taxon>
        <taxon>Sternorrhyncha</taxon>
        <taxon>Aphidomorpha</taxon>
        <taxon>Aphidoidea</taxon>
        <taxon>Aphididae</taxon>
        <taxon>Lachninae</taxon>
        <taxon>Cinara</taxon>
    </lineage>
</organism>
<dbReference type="OrthoDB" id="6617791at2759"/>
<gene>
    <name evidence="3" type="ORF">CINCED_3A008590</name>
</gene>
<evidence type="ECO:0000313" key="4">
    <source>
        <dbReference type="Proteomes" id="UP000325440"/>
    </source>
</evidence>
<accession>A0A5E4N4D6</accession>
<feature type="region of interest" description="Disordered" evidence="1">
    <location>
        <begin position="138"/>
        <end position="162"/>
    </location>
</feature>
<reference evidence="3 4" key="1">
    <citation type="submission" date="2019-08" db="EMBL/GenBank/DDBJ databases">
        <authorList>
            <person name="Alioto T."/>
            <person name="Alioto T."/>
            <person name="Gomez Garrido J."/>
        </authorList>
    </citation>
    <scope>NUCLEOTIDE SEQUENCE [LARGE SCALE GENOMIC DNA]</scope>
</reference>
<sequence>MDTDHDNVDEQEEIQKRRILAQKKEKKIKMIRMLTVVAYLVSVSTVAASLSAYYVFIWNPYAGNTTQTPNTEGMVMALHRVGGEYVFADTVAANRRYLDNGKFVSDVLITNNKYKIDNHHVDIGESAEIETANMESSSLRTHMKVGKDPSSASFTETNSNNS</sequence>
<evidence type="ECO:0000313" key="3">
    <source>
        <dbReference type="EMBL" id="VVC38851.1"/>
    </source>
</evidence>
<dbReference type="Pfam" id="PF15018">
    <property type="entry name" value="InaF-motif"/>
    <property type="match status" value="1"/>
</dbReference>
<feature type="transmembrane region" description="Helical" evidence="2">
    <location>
        <begin position="33"/>
        <end position="56"/>
    </location>
</feature>
<keyword evidence="2" id="KW-0812">Transmembrane</keyword>
<keyword evidence="2" id="KW-0472">Membrane</keyword>
<dbReference type="EMBL" id="CABPRJ010001508">
    <property type="protein sequence ID" value="VVC38851.1"/>
    <property type="molecule type" value="Genomic_DNA"/>
</dbReference>
<keyword evidence="4" id="KW-1185">Reference proteome</keyword>
<dbReference type="InterPro" id="IPR029162">
    <property type="entry name" value="InaF-motif"/>
</dbReference>
<proteinExistence type="predicted"/>
<dbReference type="AlphaFoldDB" id="A0A5E4N4D6"/>
<keyword evidence="2" id="KW-1133">Transmembrane helix</keyword>
<name>A0A5E4N4D6_9HEMI</name>
<evidence type="ECO:0000256" key="2">
    <source>
        <dbReference type="SAM" id="Phobius"/>
    </source>
</evidence>
<feature type="compositionally biased region" description="Polar residues" evidence="1">
    <location>
        <begin position="150"/>
        <end position="162"/>
    </location>
</feature>